<dbReference type="EMBL" id="CADCWN010000081">
    <property type="protein sequence ID" value="CAA9561238.1"/>
    <property type="molecule type" value="Genomic_DNA"/>
</dbReference>
<protein>
    <submittedName>
        <fullName evidence="1">Uncharacterized protein</fullName>
    </submittedName>
</protein>
<evidence type="ECO:0000313" key="1">
    <source>
        <dbReference type="EMBL" id="CAA9561238.1"/>
    </source>
</evidence>
<reference evidence="1" key="1">
    <citation type="submission" date="2020-02" db="EMBL/GenBank/DDBJ databases">
        <authorList>
            <person name="Meier V. D."/>
        </authorList>
    </citation>
    <scope>NUCLEOTIDE SEQUENCE</scope>
    <source>
        <strain evidence="1">AVDCRST_MAG18</strain>
    </source>
</reference>
<proteinExistence type="predicted"/>
<sequence>MGAGARADYESFDVRWYAWRAVREALAHGHGGGIALHRFRHDLRRFGLSAAEPACHMLSADRAALVAFASQFGLRANWIEPPRPRRPDIWHFDLFGVVLRDLEAIYPPPAGLSGIEEGA</sequence>
<organism evidence="1">
    <name type="scientific">uncultured Thermomicrobiales bacterium</name>
    <dbReference type="NCBI Taxonomy" id="1645740"/>
    <lineage>
        <taxon>Bacteria</taxon>
        <taxon>Pseudomonadati</taxon>
        <taxon>Thermomicrobiota</taxon>
        <taxon>Thermomicrobia</taxon>
        <taxon>Thermomicrobiales</taxon>
        <taxon>environmental samples</taxon>
    </lineage>
</organism>
<accession>A0A6J4V0A4</accession>
<dbReference type="AlphaFoldDB" id="A0A6J4V0A4"/>
<gene>
    <name evidence="1" type="ORF">AVDCRST_MAG18-1096</name>
</gene>
<name>A0A6J4V0A4_9BACT</name>